<sequence>MDCEKPSEIDITAPATTAFIFKEVNRRDWYLRLSALAKELPYIDFKFAQVSKGYPLDTRSKLRLARVIAKAEVVSKYPACPNKWDDITENFVSDGYAVAVLDLVLDVLAQENIHLVPRRIETGPVDDIHLLELSSGKTEKSGSVNNIPSLLAGKETLATLLAICLGGILGSFLGVLFGHLLVVLFLAEEPPQIYWEPPGFSLRHWERLKSLISRYRLISPTPSVSRFDQWRSNELAI</sequence>
<accession>A0A367X258</accession>
<dbReference type="AlphaFoldDB" id="A0A367X258"/>
<keyword evidence="1" id="KW-0812">Transmembrane</keyword>
<keyword evidence="1" id="KW-0472">Membrane</keyword>
<gene>
    <name evidence="2" type="ORF">TH30_04720</name>
</gene>
<feature type="transmembrane region" description="Helical" evidence="1">
    <location>
        <begin position="160"/>
        <end position="187"/>
    </location>
</feature>
<dbReference type="RefSeq" id="WP_063089295.1">
    <property type="nucleotide sequence ID" value="NZ_JPWI01000002.1"/>
</dbReference>
<dbReference type="EMBL" id="JPWI01000002">
    <property type="protein sequence ID" value="RCK47765.1"/>
    <property type="molecule type" value="Genomic_DNA"/>
</dbReference>
<evidence type="ECO:0000256" key="1">
    <source>
        <dbReference type="SAM" id="Phobius"/>
    </source>
</evidence>
<dbReference type="OrthoDB" id="9879613at2"/>
<comment type="caution">
    <text evidence="2">The sequence shown here is derived from an EMBL/GenBank/DDBJ whole genome shotgun (WGS) entry which is preliminary data.</text>
</comment>
<evidence type="ECO:0000313" key="3">
    <source>
        <dbReference type="Proteomes" id="UP000252255"/>
    </source>
</evidence>
<proteinExistence type="predicted"/>
<reference evidence="2 3" key="1">
    <citation type="submission" date="2014-07" db="EMBL/GenBank/DDBJ databases">
        <title>Draft genome sequence of Thalassospira profundimaris PR54-5.</title>
        <authorList>
            <person name="Lai Q."/>
            <person name="Shao Z."/>
        </authorList>
    </citation>
    <scope>NUCLEOTIDE SEQUENCE [LARGE SCALE GENOMIC DNA]</scope>
    <source>
        <strain evidence="2 3">PR54-5</strain>
    </source>
</reference>
<protein>
    <submittedName>
        <fullName evidence="2">Uncharacterized protein</fullName>
    </submittedName>
</protein>
<dbReference type="Proteomes" id="UP000252255">
    <property type="component" value="Unassembled WGS sequence"/>
</dbReference>
<evidence type="ECO:0000313" key="2">
    <source>
        <dbReference type="EMBL" id="RCK47765.1"/>
    </source>
</evidence>
<keyword evidence="1" id="KW-1133">Transmembrane helix</keyword>
<name>A0A367X258_9PROT</name>
<organism evidence="2 3">
    <name type="scientific">Thalassospira profundimaris</name>
    <dbReference type="NCBI Taxonomy" id="502049"/>
    <lineage>
        <taxon>Bacteria</taxon>
        <taxon>Pseudomonadati</taxon>
        <taxon>Pseudomonadota</taxon>
        <taxon>Alphaproteobacteria</taxon>
        <taxon>Rhodospirillales</taxon>
        <taxon>Thalassospiraceae</taxon>
        <taxon>Thalassospira</taxon>
    </lineage>
</organism>